<evidence type="ECO:0000313" key="1">
    <source>
        <dbReference type="EMBL" id="KAH0566810.1"/>
    </source>
</evidence>
<proteinExistence type="predicted"/>
<accession>A0AAV7J230</accession>
<dbReference type="Proteomes" id="UP000826195">
    <property type="component" value="Unassembled WGS sequence"/>
</dbReference>
<keyword evidence="2" id="KW-1185">Reference proteome</keyword>
<dbReference type="EMBL" id="JAHXZJ010000001">
    <property type="protein sequence ID" value="KAH0566810.1"/>
    <property type="molecule type" value="Genomic_DNA"/>
</dbReference>
<name>A0AAV7J230_COTGL</name>
<reference evidence="1 2" key="1">
    <citation type="journal article" date="2021" name="J. Hered.">
        <title>A chromosome-level genome assembly of the parasitoid wasp, Cotesia glomerata (Hymenoptera: Braconidae).</title>
        <authorList>
            <person name="Pinto B.J."/>
            <person name="Weis J.J."/>
            <person name="Gamble T."/>
            <person name="Ode P.J."/>
            <person name="Paul R."/>
            <person name="Zaspel J.M."/>
        </authorList>
    </citation>
    <scope>NUCLEOTIDE SEQUENCE [LARGE SCALE GENOMIC DNA]</scope>
    <source>
        <strain evidence="1">CgM1</strain>
    </source>
</reference>
<dbReference type="AlphaFoldDB" id="A0AAV7J230"/>
<evidence type="ECO:0000313" key="2">
    <source>
        <dbReference type="Proteomes" id="UP000826195"/>
    </source>
</evidence>
<organism evidence="1 2">
    <name type="scientific">Cotesia glomerata</name>
    <name type="common">Lepidopteran parasitic wasp</name>
    <name type="synonym">Apanteles glomeratus</name>
    <dbReference type="NCBI Taxonomy" id="32391"/>
    <lineage>
        <taxon>Eukaryota</taxon>
        <taxon>Metazoa</taxon>
        <taxon>Ecdysozoa</taxon>
        <taxon>Arthropoda</taxon>
        <taxon>Hexapoda</taxon>
        <taxon>Insecta</taxon>
        <taxon>Pterygota</taxon>
        <taxon>Neoptera</taxon>
        <taxon>Endopterygota</taxon>
        <taxon>Hymenoptera</taxon>
        <taxon>Apocrita</taxon>
        <taxon>Ichneumonoidea</taxon>
        <taxon>Braconidae</taxon>
        <taxon>Microgastrinae</taxon>
        <taxon>Cotesia</taxon>
    </lineage>
</organism>
<sequence>MRAPRREDGLALSHSYVSEGLKVPPGALRSSLKHIAYGQSPIIFSFLFTLFYCTLQSIARSITANSGTSRVECFKPSPVCLEFEQSPRPTQCAYSAVSLAGLCSANAPAMNLCRSFGHAQRPFNSTLVAFSIHLGAIC</sequence>
<gene>
    <name evidence="1" type="ORF">KQX54_004470</name>
</gene>
<comment type="caution">
    <text evidence="1">The sequence shown here is derived from an EMBL/GenBank/DDBJ whole genome shotgun (WGS) entry which is preliminary data.</text>
</comment>
<protein>
    <submittedName>
        <fullName evidence="1">Uncharacterized protein</fullName>
    </submittedName>
</protein>